<dbReference type="Gene3D" id="3.90.79.10">
    <property type="entry name" value="Nucleoside Triphosphate Pyrophosphohydrolase"/>
    <property type="match status" value="1"/>
</dbReference>
<feature type="domain" description="Nudix hydrolase" evidence="3">
    <location>
        <begin position="1"/>
        <end position="117"/>
    </location>
</feature>
<sequence length="252" mass="28642">MYIDLTQIAFPGGKREKNETDLEACKREVLEEVGWDLDGTEFELLGRLDDREVKAPASARRVMVLCCFVFLQKEDVAIKTDPNEISLVYWVPVNEILECRRWEAVSFPITQHLFQGTNSILNALVGSYSFYGVPINENRRAEHIIEGTPRPSTAHRLFPLWGLTLWMTSDFLEQLGHPCIGILGKPRYSSPEVDLFISLMYTKKDLQTSLVRDRMRFGLGYITVVRVAVALSLTLKAAGVYAVFKLVGKLRK</sequence>
<dbReference type="Pfam" id="PF00293">
    <property type="entry name" value="NUDIX"/>
    <property type="match status" value="1"/>
</dbReference>
<gene>
    <name evidence="4" type="ORF">HK103_001286</name>
</gene>
<dbReference type="GO" id="GO:0010945">
    <property type="term" value="F:coenzyme A diphosphatase activity"/>
    <property type="evidence" value="ECO:0007669"/>
    <property type="project" value="InterPro"/>
</dbReference>
<dbReference type="Proteomes" id="UP001210925">
    <property type="component" value="Unassembled WGS sequence"/>
</dbReference>
<keyword evidence="5" id="KW-1185">Reference proteome</keyword>
<protein>
    <recommendedName>
        <fullName evidence="3">Nudix hydrolase domain-containing protein</fullName>
    </recommendedName>
</protein>
<evidence type="ECO:0000259" key="3">
    <source>
        <dbReference type="PROSITE" id="PS51462"/>
    </source>
</evidence>
<keyword evidence="2" id="KW-0472">Membrane</keyword>
<keyword evidence="1" id="KW-0378">Hydrolase</keyword>
<comment type="caution">
    <text evidence="4">The sequence shown here is derived from an EMBL/GenBank/DDBJ whole genome shotgun (WGS) entry which is preliminary data.</text>
</comment>
<reference evidence="4" key="1">
    <citation type="submission" date="2020-05" db="EMBL/GenBank/DDBJ databases">
        <title>Phylogenomic resolution of chytrid fungi.</title>
        <authorList>
            <person name="Stajich J.E."/>
            <person name="Amses K."/>
            <person name="Simmons R."/>
            <person name="Seto K."/>
            <person name="Myers J."/>
            <person name="Bonds A."/>
            <person name="Quandt C.A."/>
            <person name="Barry K."/>
            <person name="Liu P."/>
            <person name="Grigoriev I."/>
            <person name="Longcore J.E."/>
            <person name="James T.Y."/>
        </authorList>
    </citation>
    <scope>NUCLEOTIDE SEQUENCE</scope>
    <source>
        <strain evidence="4">PLAUS21</strain>
    </source>
</reference>
<dbReference type="SUPFAM" id="SSF55811">
    <property type="entry name" value="Nudix"/>
    <property type="match status" value="1"/>
</dbReference>
<name>A0AAD5UBI5_9FUNG</name>
<evidence type="ECO:0000313" key="4">
    <source>
        <dbReference type="EMBL" id="KAJ3252785.1"/>
    </source>
</evidence>
<keyword evidence="2" id="KW-1133">Transmembrane helix</keyword>
<proteinExistence type="predicted"/>
<dbReference type="EMBL" id="JADGKB010000130">
    <property type="protein sequence ID" value="KAJ3252785.1"/>
    <property type="molecule type" value="Genomic_DNA"/>
</dbReference>
<dbReference type="InterPro" id="IPR020084">
    <property type="entry name" value="NUDIX_hydrolase_CS"/>
</dbReference>
<dbReference type="PANTHER" id="PTHR12992:SF44">
    <property type="entry name" value="NUDIX HYDROLASE DOMAIN-CONTAINING PROTEIN"/>
    <property type="match status" value="1"/>
</dbReference>
<dbReference type="InterPro" id="IPR015797">
    <property type="entry name" value="NUDIX_hydrolase-like_dom_sf"/>
</dbReference>
<dbReference type="AlphaFoldDB" id="A0AAD5UBI5"/>
<accession>A0AAD5UBI5</accession>
<dbReference type="PROSITE" id="PS51462">
    <property type="entry name" value="NUDIX"/>
    <property type="match status" value="1"/>
</dbReference>
<dbReference type="InterPro" id="IPR045121">
    <property type="entry name" value="CoAse"/>
</dbReference>
<feature type="transmembrane region" description="Helical" evidence="2">
    <location>
        <begin position="219"/>
        <end position="244"/>
    </location>
</feature>
<keyword evidence="2" id="KW-0812">Transmembrane</keyword>
<evidence type="ECO:0000256" key="1">
    <source>
        <dbReference type="ARBA" id="ARBA00022801"/>
    </source>
</evidence>
<dbReference type="InterPro" id="IPR000086">
    <property type="entry name" value="NUDIX_hydrolase_dom"/>
</dbReference>
<dbReference type="PROSITE" id="PS00893">
    <property type="entry name" value="NUDIX_BOX"/>
    <property type="match status" value="1"/>
</dbReference>
<organism evidence="4 5">
    <name type="scientific">Boothiomyces macroporosus</name>
    <dbReference type="NCBI Taxonomy" id="261099"/>
    <lineage>
        <taxon>Eukaryota</taxon>
        <taxon>Fungi</taxon>
        <taxon>Fungi incertae sedis</taxon>
        <taxon>Chytridiomycota</taxon>
        <taxon>Chytridiomycota incertae sedis</taxon>
        <taxon>Chytridiomycetes</taxon>
        <taxon>Rhizophydiales</taxon>
        <taxon>Terramycetaceae</taxon>
        <taxon>Boothiomyces</taxon>
    </lineage>
</organism>
<evidence type="ECO:0000256" key="2">
    <source>
        <dbReference type="SAM" id="Phobius"/>
    </source>
</evidence>
<evidence type="ECO:0000313" key="5">
    <source>
        <dbReference type="Proteomes" id="UP001210925"/>
    </source>
</evidence>
<dbReference type="PANTHER" id="PTHR12992">
    <property type="entry name" value="NUDIX HYDROLASE"/>
    <property type="match status" value="1"/>
</dbReference>